<dbReference type="AlphaFoldDB" id="A0A1M4ZZI6"/>
<dbReference type="GO" id="GO:0005886">
    <property type="term" value="C:plasma membrane"/>
    <property type="evidence" value="ECO:0007669"/>
    <property type="project" value="InterPro"/>
</dbReference>
<dbReference type="EMBL" id="FQUY01000015">
    <property type="protein sequence ID" value="SHF23418.1"/>
    <property type="molecule type" value="Genomic_DNA"/>
</dbReference>
<keyword evidence="3 5" id="KW-1133">Transmembrane helix</keyword>
<gene>
    <name evidence="7" type="ORF">SAMN02745133_02137</name>
</gene>
<sequence length="101" mass="11417">MQFYFALATLSSLAVAAFAIQNSELVTIRFLFWQLPGVPQVMVILGAALGGMIIAFFFGFSRRYQLSKQLNELKDYARLLEQELLKYKPGSHGKEKNNQPS</sequence>
<dbReference type="Proteomes" id="UP000184148">
    <property type="component" value="Unassembled WGS sequence"/>
</dbReference>
<dbReference type="STRING" id="1121429.SAMN02745133_02137"/>
<organism evidence="7 8">
    <name type="scientific">Desulforamulus putei DSM 12395</name>
    <dbReference type="NCBI Taxonomy" id="1121429"/>
    <lineage>
        <taxon>Bacteria</taxon>
        <taxon>Bacillati</taxon>
        <taxon>Bacillota</taxon>
        <taxon>Clostridia</taxon>
        <taxon>Eubacteriales</taxon>
        <taxon>Peptococcaceae</taxon>
        <taxon>Desulforamulus</taxon>
    </lineage>
</organism>
<name>A0A1M4ZZI6_9FIRM</name>
<accession>A0A1M4ZZI6</accession>
<evidence type="ECO:0000313" key="8">
    <source>
        <dbReference type="Proteomes" id="UP000184148"/>
    </source>
</evidence>
<keyword evidence="1" id="KW-1003">Cell membrane</keyword>
<dbReference type="Pfam" id="PF06305">
    <property type="entry name" value="LapA_dom"/>
    <property type="match status" value="1"/>
</dbReference>
<proteinExistence type="predicted"/>
<reference evidence="8" key="1">
    <citation type="submission" date="2016-11" db="EMBL/GenBank/DDBJ databases">
        <authorList>
            <person name="Varghese N."/>
            <person name="Submissions S."/>
        </authorList>
    </citation>
    <scope>NUCLEOTIDE SEQUENCE [LARGE SCALE GENOMIC DNA]</scope>
    <source>
        <strain evidence="8">DSM 12395</strain>
    </source>
</reference>
<feature type="domain" description="Lipopolysaccharide assembly protein A" evidence="6">
    <location>
        <begin position="21"/>
        <end position="84"/>
    </location>
</feature>
<evidence type="ECO:0000256" key="3">
    <source>
        <dbReference type="ARBA" id="ARBA00022989"/>
    </source>
</evidence>
<dbReference type="InterPro" id="IPR010445">
    <property type="entry name" value="LapA_dom"/>
</dbReference>
<evidence type="ECO:0000259" key="6">
    <source>
        <dbReference type="Pfam" id="PF06305"/>
    </source>
</evidence>
<dbReference type="RefSeq" id="WP_073239375.1">
    <property type="nucleotide sequence ID" value="NZ_FQUY01000015.1"/>
</dbReference>
<feature type="transmembrane region" description="Helical" evidence="5">
    <location>
        <begin position="43"/>
        <end position="60"/>
    </location>
</feature>
<keyword evidence="4 5" id="KW-0472">Membrane</keyword>
<keyword evidence="8" id="KW-1185">Reference proteome</keyword>
<dbReference type="OrthoDB" id="2088264at2"/>
<evidence type="ECO:0000256" key="2">
    <source>
        <dbReference type="ARBA" id="ARBA00022692"/>
    </source>
</evidence>
<dbReference type="PANTHER" id="PTHR41335">
    <property type="entry name" value="MEMBRANE PROTEIN-RELATED"/>
    <property type="match status" value="1"/>
</dbReference>
<dbReference type="PANTHER" id="PTHR41335:SF1">
    <property type="entry name" value="MEMBRANE PROTEIN"/>
    <property type="match status" value="1"/>
</dbReference>
<evidence type="ECO:0000256" key="5">
    <source>
        <dbReference type="SAM" id="Phobius"/>
    </source>
</evidence>
<evidence type="ECO:0000256" key="4">
    <source>
        <dbReference type="ARBA" id="ARBA00023136"/>
    </source>
</evidence>
<evidence type="ECO:0000256" key="1">
    <source>
        <dbReference type="ARBA" id="ARBA00022475"/>
    </source>
</evidence>
<protein>
    <recommendedName>
        <fullName evidence="6">Lipopolysaccharide assembly protein A domain-containing protein</fullName>
    </recommendedName>
</protein>
<evidence type="ECO:0000313" key="7">
    <source>
        <dbReference type="EMBL" id="SHF23418.1"/>
    </source>
</evidence>
<keyword evidence="2 5" id="KW-0812">Transmembrane</keyword>